<reference evidence="4" key="1">
    <citation type="journal article" date="2019" name="Int. J. Syst. Evol. Microbiol.">
        <title>The Global Catalogue of Microorganisms (GCM) 10K type strain sequencing project: providing services to taxonomists for standard genome sequencing and annotation.</title>
        <authorList>
            <consortium name="The Broad Institute Genomics Platform"/>
            <consortium name="The Broad Institute Genome Sequencing Center for Infectious Disease"/>
            <person name="Wu L."/>
            <person name="Ma J."/>
        </authorList>
    </citation>
    <scope>NUCLEOTIDE SEQUENCE [LARGE SCALE GENOMIC DNA]</scope>
    <source>
        <strain evidence="4">KCTC 52366</strain>
    </source>
</reference>
<evidence type="ECO:0000256" key="1">
    <source>
        <dbReference type="SAM" id="Phobius"/>
    </source>
</evidence>
<feature type="transmembrane region" description="Helical" evidence="1">
    <location>
        <begin position="406"/>
        <end position="427"/>
    </location>
</feature>
<dbReference type="RefSeq" id="WP_275631772.1">
    <property type="nucleotide sequence ID" value="NZ_JARGYD010000002.1"/>
</dbReference>
<evidence type="ECO:0000313" key="3">
    <source>
        <dbReference type="EMBL" id="MFC3141983.1"/>
    </source>
</evidence>
<feature type="transmembrane region" description="Helical" evidence="1">
    <location>
        <begin position="189"/>
        <end position="210"/>
    </location>
</feature>
<keyword evidence="1" id="KW-0812">Transmembrane</keyword>
<keyword evidence="2" id="KW-0732">Signal</keyword>
<feature type="transmembrane region" description="Helical" evidence="1">
    <location>
        <begin position="78"/>
        <end position="100"/>
    </location>
</feature>
<feature type="transmembrane region" description="Helical" evidence="1">
    <location>
        <begin position="332"/>
        <end position="350"/>
    </location>
</feature>
<accession>A0ABV7GNY3</accession>
<gene>
    <name evidence="3" type="ORF">ACFOGP_04645</name>
</gene>
<feature type="transmembrane region" description="Helical" evidence="1">
    <location>
        <begin position="156"/>
        <end position="177"/>
    </location>
</feature>
<keyword evidence="1" id="KW-0472">Membrane</keyword>
<feature type="transmembrane region" description="Helical" evidence="1">
    <location>
        <begin position="41"/>
        <end position="66"/>
    </location>
</feature>
<name>A0ABV7GNY3_9RHOB</name>
<evidence type="ECO:0000256" key="2">
    <source>
        <dbReference type="SAM" id="SignalP"/>
    </source>
</evidence>
<evidence type="ECO:0000313" key="4">
    <source>
        <dbReference type="Proteomes" id="UP001595632"/>
    </source>
</evidence>
<keyword evidence="4" id="KW-1185">Reference proteome</keyword>
<keyword evidence="1" id="KW-1133">Transmembrane helix</keyword>
<feature type="signal peptide" evidence="2">
    <location>
        <begin position="1"/>
        <end position="23"/>
    </location>
</feature>
<organism evidence="3 4">
    <name type="scientific">Psychromarinibacter halotolerans</name>
    <dbReference type="NCBI Taxonomy" id="1775175"/>
    <lineage>
        <taxon>Bacteria</taxon>
        <taxon>Pseudomonadati</taxon>
        <taxon>Pseudomonadota</taxon>
        <taxon>Alphaproteobacteria</taxon>
        <taxon>Rhodobacterales</taxon>
        <taxon>Paracoccaceae</taxon>
        <taxon>Psychromarinibacter</taxon>
    </lineage>
</organism>
<feature type="transmembrane region" description="Helical" evidence="1">
    <location>
        <begin position="298"/>
        <end position="320"/>
    </location>
</feature>
<proteinExistence type="predicted"/>
<comment type="caution">
    <text evidence="3">The sequence shown here is derived from an EMBL/GenBank/DDBJ whole genome shotgun (WGS) entry which is preliminary data.</text>
</comment>
<feature type="transmembrane region" description="Helical" evidence="1">
    <location>
        <begin position="433"/>
        <end position="454"/>
    </location>
</feature>
<protein>
    <recommendedName>
        <fullName evidence="5">Fenitrothion hydrolase</fullName>
    </recommendedName>
</protein>
<evidence type="ECO:0008006" key="5">
    <source>
        <dbReference type="Google" id="ProtNLM"/>
    </source>
</evidence>
<dbReference type="EMBL" id="JBHRTB010000010">
    <property type="protein sequence ID" value="MFC3141983.1"/>
    <property type="molecule type" value="Genomic_DNA"/>
</dbReference>
<feature type="transmembrane region" description="Helical" evidence="1">
    <location>
        <begin position="254"/>
        <end position="278"/>
    </location>
</feature>
<feature type="chain" id="PRO_5045180030" description="Fenitrothion hydrolase" evidence="2">
    <location>
        <begin position="24"/>
        <end position="459"/>
    </location>
</feature>
<sequence length="459" mass="49519">MKPKRLSPLYKALPLLLPAQADAHASEQGLVLLLPTDVYTGAGVAAVAATVVLLAFAPAGLMTRLFATVRLWRARPGLLPVLTSCLSFLFLLVVVTAGFLGPRDPLANPLPLTVWTIFWIGMVTVQGLLGDVWRWVNPWSGPLAVLHRAFGAWPVYRVRGAWPGALTFLAFMGFLLADPAPSDPDRLAALVSVYWLATFVASCIFGPRWLRRGEGLTLSLTAFARLGMFGRRGGRMRAGLPGWQIATRGAGPGLALISVLLLGCGSFDGVNETFWWLTRLGLNPLEFPGRSFIVVQNLLGLVLANLLLVAVLALTLWPGLRLARSDMSLMRAFALFAPSMLPIALGYHVAHYLTSFMVDGQYALVALSDPFLTGADLLGLGQFYVSTGFFNTTDTVRRIFLTQAGAVVAGHVLAVLVAHAIAIRAFGSHRRAALSQAPLAAFMIAYTLFGLWLLSSPRF</sequence>
<dbReference type="Proteomes" id="UP001595632">
    <property type="component" value="Unassembled WGS sequence"/>
</dbReference>
<feature type="transmembrane region" description="Helical" evidence="1">
    <location>
        <begin position="112"/>
        <end position="136"/>
    </location>
</feature>
<feature type="transmembrane region" description="Helical" evidence="1">
    <location>
        <begin position="362"/>
        <end position="385"/>
    </location>
</feature>